<dbReference type="PANTHER" id="PTHR43343">
    <property type="entry name" value="PEPTIDASE S12"/>
    <property type="match status" value="1"/>
</dbReference>
<dbReference type="eggNOG" id="COG0265">
    <property type="taxonomic scope" value="Bacteria"/>
</dbReference>
<dbReference type="OrthoDB" id="9766361at2"/>
<dbReference type="Gene3D" id="2.40.10.10">
    <property type="entry name" value="Trypsin-like serine proteases"/>
    <property type="match status" value="2"/>
</dbReference>
<keyword evidence="3" id="KW-0378">Hydrolase</keyword>
<evidence type="ECO:0000256" key="1">
    <source>
        <dbReference type="ARBA" id="ARBA00010541"/>
    </source>
</evidence>
<dbReference type="InterPro" id="IPR001940">
    <property type="entry name" value="Peptidase_S1C"/>
</dbReference>
<dbReference type="PATRIC" id="fig|1244869.3.peg.1132"/>
<dbReference type="PANTHER" id="PTHR43343:SF3">
    <property type="entry name" value="PROTEASE DO-LIKE 8, CHLOROPLASTIC"/>
    <property type="match status" value="1"/>
</dbReference>
<proteinExistence type="inferred from homology"/>
<comment type="similarity">
    <text evidence="1">Belongs to the peptidase S1C family.</text>
</comment>
<dbReference type="InterPro" id="IPR043504">
    <property type="entry name" value="Peptidase_S1_PA_chymotrypsin"/>
</dbReference>
<accession>M2Z929</accession>
<dbReference type="Proteomes" id="UP000011744">
    <property type="component" value="Unassembled WGS sequence"/>
</dbReference>
<dbReference type="PRINTS" id="PR00834">
    <property type="entry name" value="PROTEASES2C"/>
</dbReference>
<evidence type="ECO:0000256" key="2">
    <source>
        <dbReference type="ARBA" id="ARBA00022670"/>
    </source>
</evidence>
<evidence type="ECO:0000313" key="4">
    <source>
        <dbReference type="EMBL" id="EME70870.1"/>
    </source>
</evidence>
<gene>
    <name evidence="4" type="ORF">H261_05659</name>
</gene>
<reference evidence="4 5" key="1">
    <citation type="journal article" date="2014" name="Genome Announc.">
        <title>Draft Genome Sequence of Magnetospirillum sp. Strain SO-1, a Freshwater Magnetotactic Bacterium Isolated from the Ol'khovka River, Russia.</title>
        <authorList>
            <person name="Grouzdev D.S."/>
            <person name="Dziuba M.V."/>
            <person name="Sukhacheva M.S."/>
            <person name="Mardanov A.V."/>
            <person name="Beletskiy A.V."/>
            <person name="Kuznetsov B.B."/>
            <person name="Skryabin K.G."/>
        </authorList>
    </citation>
    <scope>NUCLEOTIDE SEQUENCE [LARGE SCALE GENOMIC DNA]</scope>
    <source>
        <strain evidence="4 5">SO-1</strain>
    </source>
</reference>
<dbReference type="InterPro" id="IPR009003">
    <property type="entry name" value="Peptidase_S1_PA"/>
</dbReference>
<dbReference type="STRING" id="1244869.H261_05659"/>
<protein>
    <submittedName>
        <fullName evidence="4">Trypsin-like serine protease</fullName>
    </submittedName>
</protein>
<dbReference type="PROSITE" id="PS50890">
    <property type="entry name" value="PUA"/>
    <property type="match status" value="1"/>
</dbReference>
<dbReference type="RefSeq" id="WP_008615281.1">
    <property type="nucleotide sequence ID" value="NZ_AONQ01000011.1"/>
</dbReference>
<dbReference type="InterPro" id="IPR051201">
    <property type="entry name" value="Chloro_Bact_Ser_Proteases"/>
</dbReference>
<dbReference type="SUPFAM" id="SSF50494">
    <property type="entry name" value="Trypsin-like serine proteases"/>
    <property type="match status" value="1"/>
</dbReference>
<organism evidence="4 5">
    <name type="scientific">Paramagnetospirillum caucaseum</name>
    <dbReference type="NCBI Taxonomy" id="1244869"/>
    <lineage>
        <taxon>Bacteria</taxon>
        <taxon>Pseudomonadati</taxon>
        <taxon>Pseudomonadota</taxon>
        <taxon>Alphaproteobacteria</taxon>
        <taxon>Rhodospirillales</taxon>
        <taxon>Magnetospirillaceae</taxon>
        <taxon>Paramagnetospirillum</taxon>
    </lineage>
</organism>
<name>M2Z929_9PROT</name>
<evidence type="ECO:0000256" key="3">
    <source>
        <dbReference type="ARBA" id="ARBA00022801"/>
    </source>
</evidence>
<dbReference type="EMBL" id="AONQ01000011">
    <property type="protein sequence ID" value="EME70870.1"/>
    <property type="molecule type" value="Genomic_DNA"/>
</dbReference>
<evidence type="ECO:0000313" key="5">
    <source>
        <dbReference type="Proteomes" id="UP000011744"/>
    </source>
</evidence>
<comment type="caution">
    <text evidence="4">The sequence shown here is derived from an EMBL/GenBank/DDBJ whole genome shotgun (WGS) entry which is preliminary data.</text>
</comment>
<dbReference type="GO" id="GO:0004252">
    <property type="term" value="F:serine-type endopeptidase activity"/>
    <property type="evidence" value="ECO:0007669"/>
    <property type="project" value="InterPro"/>
</dbReference>
<dbReference type="AlphaFoldDB" id="M2Z929"/>
<keyword evidence="5" id="KW-1185">Reference proteome</keyword>
<keyword evidence="2 4" id="KW-0645">Protease</keyword>
<dbReference type="Pfam" id="PF13365">
    <property type="entry name" value="Trypsin_2"/>
    <property type="match status" value="1"/>
</dbReference>
<feature type="non-terminal residue" evidence="4">
    <location>
        <position position="1"/>
    </location>
</feature>
<dbReference type="GO" id="GO:0006508">
    <property type="term" value="P:proteolysis"/>
    <property type="evidence" value="ECO:0007669"/>
    <property type="project" value="UniProtKB-KW"/>
</dbReference>
<sequence length="238" mass="24946">GPPPAPAAPRPRTFQALANPDPLPFRPGTQILFGSGIVLEGGRQVITNRHVIEGVRDTAIRNGTGHVRRARIIKVSAEDDLALLELSEPFPEGEAMPISGISEASPGRSAIVMGFPLITVLGDEQPALAEGIVSKMGGIGGEPTSFQMTTKLNQGNSGGPVFDRTGRLIGIAVAKLDTAELRSRSGITAEDVNFAIKSSRVLRFLGRSGGGKAAGGEMSLEDLYQSMLPRVVLIASTK</sequence>